<dbReference type="AlphaFoldDB" id="E1YKM0"/>
<feature type="region of interest" description="Disordered" evidence="2">
    <location>
        <begin position="130"/>
        <end position="150"/>
    </location>
</feature>
<dbReference type="Pfam" id="PF13511">
    <property type="entry name" value="DUF4124"/>
    <property type="match status" value="1"/>
</dbReference>
<reference evidence="4" key="1">
    <citation type="journal article" date="2011" name="Environ. Microbiol.">
        <title>Genomic insights into the metabolic potential of the polycyclic aromatic hydrocarbon degrading sulfate-reducing Deltaproteobacterium N47.</title>
        <authorList>
            <person name="Bergmann F."/>
            <person name="Selesi D."/>
            <person name="Weinmaier T."/>
            <person name="Tischler P."/>
            <person name="Rattei T."/>
            <person name="Meckenstock R.U."/>
        </authorList>
    </citation>
    <scope>NUCLEOTIDE SEQUENCE</scope>
</reference>
<evidence type="ECO:0000313" key="4">
    <source>
        <dbReference type="EMBL" id="CBX30653.1"/>
    </source>
</evidence>
<evidence type="ECO:0000256" key="1">
    <source>
        <dbReference type="SAM" id="Coils"/>
    </source>
</evidence>
<proteinExistence type="predicted"/>
<dbReference type="EMBL" id="FR695877">
    <property type="protein sequence ID" value="CBX30653.1"/>
    <property type="molecule type" value="Genomic_DNA"/>
</dbReference>
<keyword evidence="1" id="KW-0175">Coiled coil</keyword>
<gene>
    <name evidence="4" type="ORF">N47_E41650</name>
</gene>
<organism evidence="4">
    <name type="scientific">uncultured Desulfobacterium sp</name>
    <dbReference type="NCBI Taxonomy" id="201089"/>
    <lineage>
        <taxon>Bacteria</taxon>
        <taxon>Pseudomonadati</taxon>
        <taxon>Thermodesulfobacteriota</taxon>
        <taxon>Desulfobacteria</taxon>
        <taxon>Desulfobacterales</taxon>
        <taxon>Desulfobacteriaceae</taxon>
        <taxon>Desulfobacterium</taxon>
        <taxon>environmental samples</taxon>
    </lineage>
</organism>
<protein>
    <recommendedName>
        <fullName evidence="3">DUF4124 domain-containing protein</fullName>
    </recommendedName>
</protein>
<name>E1YKM0_9BACT</name>
<evidence type="ECO:0000259" key="3">
    <source>
        <dbReference type="Pfam" id="PF13511"/>
    </source>
</evidence>
<feature type="domain" description="DUF4124" evidence="3">
    <location>
        <begin position="13"/>
        <end position="47"/>
    </location>
</feature>
<evidence type="ECO:0000256" key="2">
    <source>
        <dbReference type="SAM" id="MobiDB-lite"/>
    </source>
</evidence>
<dbReference type="InterPro" id="IPR025392">
    <property type="entry name" value="DUF4124"/>
</dbReference>
<feature type="coiled-coil region" evidence="1">
    <location>
        <begin position="72"/>
        <end position="129"/>
    </location>
</feature>
<sequence length="174" mass="20154">MKRFTITAILITLWVYPVFAEETIYSWKDKNGIDHFGNQPPPEDVQHFKETKVIPDGSTSGEPTDTLRPEYNEMVENAAAELQQNEIETKQKEIERAIQEKQKAEDDKKAKIDAKRKELQDQIEYLKKHPFGRNIVNNPNLGNESRKSRGFNMAARNAQIADIQKQIDELDKQQ</sequence>
<accession>E1YKM0</accession>